<dbReference type="Proteomes" id="UP000009027">
    <property type="component" value="Unassembled WGS sequence"/>
</dbReference>
<keyword evidence="1" id="KW-1133">Transmembrane helix</keyword>
<dbReference type="AlphaFoldDB" id="F9WV18"/>
<dbReference type="InterPro" id="IPR021057">
    <property type="entry name" value="Trypano_invariant_glycop"/>
</dbReference>
<evidence type="ECO:0000313" key="3">
    <source>
        <dbReference type="Proteomes" id="UP000009027"/>
    </source>
</evidence>
<keyword evidence="3" id="KW-1185">Reference proteome</keyword>
<dbReference type="EMBL" id="CAEX01007670">
    <property type="protein sequence ID" value="CCD21419.1"/>
    <property type="molecule type" value="Genomic_DNA"/>
</dbReference>
<protein>
    <submittedName>
        <fullName evidence="2">Uncharacterized protein</fullName>
    </submittedName>
</protein>
<evidence type="ECO:0000313" key="2">
    <source>
        <dbReference type="EMBL" id="CCD21419.1"/>
    </source>
</evidence>
<evidence type="ECO:0000256" key="1">
    <source>
        <dbReference type="SAM" id="Phobius"/>
    </source>
</evidence>
<reference evidence="2 3" key="1">
    <citation type="journal article" date="2012" name="Proc. Natl. Acad. Sci. U.S.A.">
        <title>Antigenic diversity is generated by distinct evolutionary mechanisms in African trypanosome species.</title>
        <authorList>
            <person name="Jackson A.P."/>
            <person name="Berry A."/>
            <person name="Aslett M."/>
            <person name="Allison H.C."/>
            <person name="Burton P."/>
            <person name="Vavrova-Anderson J."/>
            <person name="Brown R."/>
            <person name="Browne H."/>
            <person name="Corton N."/>
            <person name="Hauser H."/>
            <person name="Gamble J."/>
            <person name="Gilderthorp R."/>
            <person name="Marcello L."/>
            <person name="McQuillan J."/>
            <person name="Otto T.D."/>
            <person name="Quail M.A."/>
            <person name="Sanders M.J."/>
            <person name="van Tonder A."/>
            <person name="Ginger M.L."/>
            <person name="Field M.C."/>
            <person name="Barry J.D."/>
            <person name="Hertz-Fowler C."/>
            <person name="Berriman M."/>
        </authorList>
    </citation>
    <scope>NUCLEOTIDE SEQUENCE</scope>
    <source>
        <strain evidence="2 3">Y486</strain>
    </source>
</reference>
<feature type="non-terminal residue" evidence="2">
    <location>
        <position position="1"/>
    </location>
</feature>
<proteinExistence type="predicted"/>
<accession>F9WV18</accession>
<keyword evidence="1" id="KW-0472">Membrane</keyword>
<feature type="transmembrane region" description="Helical" evidence="1">
    <location>
        <begin position="324"/>
        <end position="341"/>
    </location>
</feature>
<keyword evidence="1" id="KW-0812">Transmembrane</keyword>
<gene>
    <name evidence="2" type="ORF">TvY486_0003770</name>
</gene>
<sequence>DSADTTAHQYRLYGADQRLDHDGAFALCLLRNQVWRLIDQSKTLVMQARGHFSASDHSFAVVRDAAKRLRELHGLKKLSRGQVETIEKVQKRVDDLLRSSESIFKHTKQEADAAVASGAEVQRLATVALGSSGHTYKESSGIRRVLEWHCRGNSGPSANCKPSAYRGSSFAIDCRNLPELPSNFKIMQHVMALWEKVKRRPAVQDGKAPMCAPEGRSAGETCTVLEDWAVDYNSSMANLGKLEAAVETGETNMLRAISLMKMARHFLAIGESSAGVSHAETSTASLGLNDSQTTAELELERRENKDVDINITALNRSGRRELKMCFLLIGTLAFVWRLLLFY</sequence>
<organism evidence="2 3">
    <name type="scientific">Trypanosoma vivax (strain Y486)</name>
    <dbReference type="NCBI Taxonomy" id="1055687"/>
    <lineage>
        <taxon>Eukaryota</taxon>
        <taxon>Discoba</taxon>
        <taxon>Euglenozoa</taxon>
        <taxon>Kinetoplastea</taxon>
        <taxon>Metakinetoplastina</taxon>
        <taxon>Trypanosomatida</taxon>
        <taxon>Trypanosomatidae</taxon>
        <taxon>Trypanosoma</taxon>
        <taxon>Duttonella</taxon>
    </lineage>
</organism>
<dbReference type="Pfam" id="PF11727">
    <property type="entry name" value="ISG65-75"/>
    <property type="match status" value="1"/>
</dbReference>
<name>F9WV18_TRYVY</name>
<dbReference type="VEuPathDB" id="TriTrypDB:TvY486_0003770"/>